<proteinExistence type="predicted"/>
<reference evidence="1" key="1">
    <citation type="submission" date="2022-10" db="EMBL/GenBank/DDBJ databases">
        <title>The complete genomes of actinobacterial strains from the NBC collection.</title>
        <authorList>
            <person name="Joergensen T.S."/>
            <person name="Alvarez Arevalo M."/>
            <person name="Sterndorff E.B."/>
            <person name="Faurdal D."/>
            <person name="Vuksanovic O."/>
            <person name="Mourched A.-S."/>
            <person name="Charusanti P."/>
            <person name="Shaw S."/>
            <person name="Blin K."/>
            <person name="Weber T."/>
        </authorList>
    </citation>
    <scope>NUCLEOTIDE SEQUENCE</scope>
    <source>
        <strain evidence="1">NBC_01432</strain>
    </source>
</reference>
<name>A0ABZ2AF86_STRNV</name>
<dbReference type="Proteomes" id="UP001432209">
    <property type="component" value="Chromosome"/>
</dbReference>
<dbReference type="EMBL" id="CP109495">
    <property type="protein sequence ID" value="WUX57375.1"/>
    <property type="molecule type" value="Genomic_DNA"/>
</dbReference>
<sequence>MLGEGKKGVAATMNMQDAAEHADGMLDATFRAMKPEVQWAHGQTSSGNCDLTRRRTVMTIISEERRGNFLGMVERFWKKSGYEIFSVNESKERPAIFARTSDGFGISLIVGYKGQVFFNVDSPCVDESDVADPTAAPNGPAYEGVALPRPNVRSDFWSAEAPAASPSPWAGTSS</sequence>
<keyword evidence="2" id="KW-1185">Reference proteome</keyword>
<evidence type="ECO:0000313" key="2">
    <source>
        <dbReference type="Proteomes" id="UP001432209"/>
    </source>
</evidence>
<protein>
    <submittedName>
        <fullName evidence="1">Uncharacterized protein</fullName>
    </submittedName>
</protein>
<evidence type="ECO:0000313" key="1">
    <source>
        <dbReference type="EMBL" id="WUX57375.1"/>
    </source>
</evidence>
<accession>A0ABZ2AF86</accession>
<gene>
    <name evidence="1" type="ORF">OG442_18455</name>
</gene>
<organism evidence="1 2">
    <name type="scientific">Streptomyces niveus</name>
    <name type="common">Streptomyces spheroides</name>
    <dbReference type="NCBI Taxonomy" id="193462"/>
    <lineage>
        <taxon>Bacteria</taxon>
        <taxon>Bacillati</taxon>
        <taxon>Actinomycetota</taxon>
        <taxon>Actinomycetes</taxon>
        <taxon>Kitasatosporales</taxon>
        <taxon>Streptomycetaceae</taxon>
        <taxon>Streptomyces</taxon>
    </lineage>
</organism>